<sequence length="89" mass="10250">MATETNKTLELSTEAKAYNGVDRNAWILGWNPQQELARVYSDRLQQSYYLLILEGSEEEIHRAEPILRDRGIEYWGIYDSPQASNCGVN</sequence>
<gene>
    <name evidence="1" type="ORF">LC586_21810</name>
</gene>
<protein>
    <submittedName>
        <fullName evidence="1">Uncharacterized protein</fullName>
    </submittedName>
</protein>
<keyword evidence="2" id="KW-1185">Reference proteome</keyword>
<dbReference type="RefSeq" id="WP_229486805.1">
    <property type="nucleotide sequence ID" value="NZ_JAIVFQ010000037.1"/>
</dbReference>
<proteinExistence type="predicted"/>
<dbReference type="Proteomes" id="UP001199525">
    <property type="component" value="Unassembled WGS sequence"/>
</dbReference>
<organism evidence="1 2">
    <name type="scientific">Nostoc favosum CHAB5714</name>
    <dbReference type="NCBI Taxonomy" id="2780399"/>
    <lineage>
        <taxon>Bacteria</taxon>
        <taxon>Bacillati</taxon>
        <taxon>Cyanobacteriota</taxon>
        <taxon>Cyanophyceae</taxon>
        <taxon>Nostocales</taxon>
        <taxon>Nostocaceae</taxon>
        <taxon>Nostoc</taxon>
        <taxon>Nostoc favosum</taxon>
    </lineage>
</organism>
<reference evidence="1 2" key="1">
    <citation type="journal article" date="2021" name="Microorganisms">
        <title>Genome Evolution of Filamentous Cyanobacterium Nostoc Species: From Facultative Symbiosis to Free Living.</title>
        <authorList>
            <person name="Huo D."/>
            <person name="Li H."/>
            <person name="Cai F."/>
            <person name="Guo X."/>
            <person name="Qiao Z."/>
            <person name="Wang W."/>
            <person name="Yu G."/>
            <person name="Li R."/>
        </authorList>
    </citation>
    <scope>NUCLEOTIDE SEQUENCE [LARGE SCALE GENOMIC DNA]</scope>
    <source>
        <strain evidence="1 2">CHAB 5714</strain>
    </source>
</reference>
<comment type="caution">
    <text evidence="1">The sequence shown here is derived from an EMBL/GenBank/DDBJ whole genome shotgun (WGS) entry which is preliminary data.</text>
</comment>
<accession>A0ABS8IC42</accession>
<dbReference type="EMBL" id="JAIVFQ010000037">
    <property type="protein sequence ID" value="MCC5601765.1"/>
    <property type="molecule type" value="Genomic_DNA"/>
</dbReference>
<evidence type="ECO:0000313" key="1">
    <source>
        <dbReference type="EMBL" id="MCC5601765.1"/>
    </source>
</evidence>
<name>A0ABS8IC42_9NOSO</name>
<evidence type="ECO:0000313" key="2">
    <source>
        <dbReference type="Proteomes" id="UP001199525"/>
    </source>
</evidence>